<evidence type="ECO:0000313" key="3">
    <source>
        <dbReference type="EMBL" id="CAH7686893.1"/>
    </source>
</evidence>
<dbReference type="PANTHER" id="PTHR44675">
    <property type="entry name" value="PAK1 INTERACTING PROTEIN 1"/>
    <property type="match status" value="1"/>
</dbReference>
<dbReference type="SUPFAM" id="SSF50978">
    <property type="entry name" value="WD40 repeat-like"/>
    <property type="match status" value="1"/>
</dbReference>
<proteinExistence type="predicted"/>
<name>A0AAV0BI31_PHAPC</name>
<protein>
    <submittedName>
        <fullName evidence="3">WD40-repeat-containing domain protein</fullName>
    </submittedName>
</protein>
<feature type="region of interest" description="Disordered" evidence="2">
    <location>
        <begin position="1"/>
        <end position="90"/>
    </location>
</feature>
<dbReference type="AlphaFoldDB" id="A0AAV0BI31"/>
<keyword evidence="4" id="KW-1185">Reference proteome</keyword>
<dbReference type="SMART" id="SM00320">
    <property type="entry name" value="WD40"/>
    <property type="match status" value="5"/>
</dbReference>
<feature type="compositionally biased region" description="Basic and acidic residues" evidence="2">
    <location>
        <begin position="19"/>
        <end position="29"/>
    </location>
</feature>
<reference evidence="3" key="1">
    <citation type="submission" date="2022-06" db="EMBL/GenBank/DDBJ databases">
        <authorList>
            <consortium name="SYNGENTA / RWTH Aachen University"/>
        </authorList>
    </citation>
    <scope>NUCLEOTIDE SEQUENCE</scope>
</reference>
<feature type="repeat" description="WD" evidence="1">
    <location>
        <begin position="252"/>
        <end position="277"/>
    </location>
</feature>
<keyword evidence="1" id="KW-0853">WD repeat</keyword>
<dbReference type="InterPro" id="IPR051959">
    <property type="entry name" value="PAK1-Kinase_Regulator"/>
</dbReference>
<dbReference type="InterPro" id="IPR001680">
    <property type="entry name" value="WD40_rpt"/>
</dbReference>
<accession>A0AAV0BI31</accession>
<evidence type="ECO:0000313" key="4">
    <source>
        <dbReference type="Proteomes" id="UP001153365"/>
    </source>
</evidence>
<dbReference type="Proteomes" id="UP001153365">
    <property type="component" value="Unassembled WGS sequence"/>
</dbReference>
<evidence type="ECO:0000256" key="2">
    <source>
        <dbReference type="SAM" id="MobiDB-lite"/>
    </source>
</evidence>
<organism evidence="3 4">
    <name type="scientific">Phakopsora pachyrhizi</name>
    <name type="common">Asian soybean rust disease fungus</name>
    <dbReference type="NCBI Taxonomy" id="170000"/>
    <lineage>
        <taxon>Eukaryota</taxon>
        <taxon>Fungi</taxon>
        <taxon>Dikarya</taxon>
        <taxon>Basidiomycota</taxon>
        <taxon>Pucciniomycotina</taxon>
        <taxon>Pucciniomycetes</taxon>
        <taxon>Pucciniales</taxon>
        <taxon>Phakopsoraceae</taxon>
        <taxon>Phakopsora</taxon>
    </lineage>
</organism>
<dbReference type="EMBL" id="CALTRL010005821">
    <property type="protein sequence ID" value="CAH7686893.1"/>
    <property type="molecule type" value="Genomic_DNA"/>
</dbReference>
<gene>
    <name evidence="3" type="ORF">PPACK8108_LOCUS21603</name>
</gene>
<sequence length="511" mass="55428">MMKKRSSVLKRPVGNAKRARVESAERSVRLIENPAASGTSKNPTEEDPISYKTRLKSNTSPELSNRSTNRNLNQPSKPGGAIRSKPHTLRPLPEPDLINIVFGTYEHILYGIQLKFSDPSSENSQPSLSTLFHFLAHSASLNVLAISPYPSDPKLVSSSTDSPITLWSLSRRKCLGTLSSAALPNDSGGAAKEPGVRTAQFDSSFKILVVGDEAGGITIYRTRDWAIVKRLNSSSSLGNARLNDTAIEPRKGRLMLSVGKDRCLRMWDLSNSSNQRSNSSNRPMASMRLGIEAEKVSWSQTGKRSMNPLLTFTSPRGRIHEAKFFLSVDQPSQEFLALACEDSVCRIFSLRELPADAGSTPECVMELIGHLNRVKSVDVVSLSSQLYAITISSDGFCNVYRLSGLSQLSSLTDSKPLQVEPLTKYDTGGCRLTCLASAVGVDSTRGEKEQKGERGSDEESTDDDSHVGEDDTQPESALALGVGEDLDASGKPIDLSDLSQSESEVDVSDVS</sequence>
<feature type="region of interest" description="Disordered" evidence="2">
    <location>
        <begin position="443"/>
        <end position="511"/>
    </location>
</feature>
<feature type="repeat" description="WD" evidence="1">
    <location>
        <begin position="134"/>
        <end position="177"/>
    </location>
</feature>
<dbReference type="InterPro" id="IPR015943">
    <property type="entry name" value="WD40/YVTN_repeat-like_dom_sf"/>
</dbReference>
<dbReference type="Gene3D" id="2.130.10.10">
    <property type="entry name" value="YVTN repeat-like/Quinoprotein amine dehydrogenase"/>
    <property type="match status" value="2"/>
</dbReference>
<feature type="compositionally biased region" description="Basic and acidic residues" evidence="2">
    <location>
        <begin position="444"/>
        <end position="469"/>
    </location>
</feature>
<feature type="compositionally biased region" description="Polar residues" evidence="2">
    <location>
        <begin position="56"/>
        <end position="76"/>
    </location>
</feature>
<evidence type="ECO:0000256" key="1">
    <source>
        <dbReference type="PROSITE-ProRule" id="PRU00221"/>
    </source>
</evidence>
<comment type="caution">
    <text evidence="3">The sequence shown here is derived from an EMBL/GenBank/DDBJ whole genome shotgun (WGS) entry which is preliminary data.</text>
</comment>
<dbReference type="InterPro" id="IPR036322">
    <property type="entry name" value="WD40_repeat_dom_sf"/>
</dbReference>
<dbReference type="PANTHER" id="PTHR44675:SF1">
    <property type="entry name" value="P21-ACTIVATED PROTEIN KINASE-INTERACTING PROTEIN 1"/>
    <property type="match status" value="1"/>
</dbReference>
<dbReference type="PROSITE" id="PS50082">
    <property type="entry name" value="WD_REPEATS_2"/>
    <property type="match status" value="2"/>
</dbReference>